<dbReference type="PANTHER" id="PTHR10572:SF24">
    <property type="entry name" value="3-HYDROXY-3-METHYLGLUTARYL-COENZYME A REDUCTASE"/>
    <property type="match status" value="1"/>
</dbReference>
<evidence type="ECO:0000256" key="7">
    <source>
        <dbReference type="ARBA" id="ARBA00022989"/>
    </source>
</evidence>
<evidence type="ECO:0000256" key="1">
    <source>
        <dbReference type="ARBA" id="ARBA00004477"/>
    </source>
</evidence>
<evidence type="ECO:0000256" key="3">
    <source>
        <dbReference type="ARBA" id="ARBA00007661"/>
    </source>
</evidence>
<protein>
    <recommendedName>
        <fullName evidence="12">3-hydroxy-3-methylglutaryl coenzyme A reductase</fullName>
        <shortName evidence="12">HMG-CoA reductase</shortName>
        <ecNumber evidence="12">1.1.1.34</ecNumber>
    </recommendedName>
</protein>
<keyword evidence="7 12" id="KW-1133">Transmembrane helix</keyword>
<keyword evidence="4 12" id="KW-0812">Transmembrane</keyword>
<keyword evidence="8 12" id="KW-0560">Oxidoreductase</keyword>
<dbReference type="Gene3D" id="3.30.70.420">
    <property type="entry name" value="Hydroxymethylglutaryl-CoA reductase, class I/II, NAD/NADP-binding domain"/>
    <property type="match status" value="1"/>
</dbReference>
<feature type="domain" description="SSD" evidence="13">
    <location>
        <begin position="55"/>
        <end position="210"/>
    </location>
</feature>
<dbReference type="PROSITE" id="PS50156">
    <property type="entry name" value="SSD"/>
    <property type="match status" value="1"/>
</dbReference>
<organism evidence="14">
    <name type="scientific">Photinus pyralis</name>
    <name type="common">Common eastern firefly</name>
    <name type="synonym">Lampyris pyralis</name>
    <dbReference type="NCBI Taxonomy" id="7054"/>
    <lineage>
        <taxon>Eukaryota</taxon>
        <taxon>Metazoa</taxon>
        <taxon>Ecdysozoa</taxon>
        <taxon>Arthropoda</taxon>
        <taxon>Hexapoda</taxon>
        <taxon>Insecta</taxon>
        <taxon>Pterygota</taxon>
        <taxon>Neoptera</taxon>
        <taxon>Endopterygota</taxon>
        <taxon>Coleoptera</taxon>
        <taxon>Polyphaga</taxon>
        <taxon>Elateriformia</taxon>
        <taxon>Elateroidea</taxon>
        <taxon>Lampyridae</taxon>
        <taxon>Lampyrinae</taxon>
        <taxon>Photinus</taxon>
    </lineage>
</organism>
<dbReference type="InterPro" id="IPR053958">
    <property type="entry name" value="HMGCR/SNAP/NPC1-like_SSD"/>
</dbReference>
<dbReference type="UniPathway" id="UPA00058">
    <property type="reaction ID" value="UER00103"/>
</dbReference>
<evidence type="ECO:0000256" key="9">
    <source>
        <dbReference type="ARBA" id="ARBA00023136"/>
    </source>
</evidence>
<sequence>MATKLFYTHGEFCASHPWELIVGVLTLMTSMLTLEQHYPRHDEIGFLETERNGADAIVMTLIRCATLLHGYFQLRQLCKVEHHISAIVSLFTIFSFIFTWMITIHFPIEAVDLQDALLIFLFLMDTTRARKLAQFVFNNGSREEVASSIATGVSLLGPSMLLDTIIELLIIGVGGLSGLTKLEPLLYSASLAIAVNYVILMTLFPACLSLILGLSYLTKTVRITVGLELEKFNPVVQRVKLIMCGGLLLVHFNNWNSLKEYLVVKMNCGGLLNTVHGWLLWRTDYLLILIFLLVLLAQFVLFERDQLLTFIMCDRNISESKEVQQSTLKECLRIYISENSATNLTDKEVINLVENKHVQLYQIEKAVGDAERGVKIRRQILGEQKNLSTALQKIPYENYNYQDVLGTCCENVIGYIPVPVGIVGPLRLDGCLIHVPMATTEGCLVASTNRGTRAILETGVSSRVVSDGMTRGPVVRFPSIVEANDCKMWLEKTENFATIKASFDSSSRFARLTKVYGRMAGRYLFIRFVATTGDAMGMNMLSKGTELSLNCLRTYFPSMEIVSLSGNFCTDKKPSAVNWIEGRGKSVVCEAIVPAHTVTTVLKTSASAMVDVNISKNLIGSSIAGSIGGFNSHASNIVTAIFIATGQDPAQNVTSSNCITLMEPWGDDGNDLYISCTMPSIEIGTVGGGTILAAQAACLDLLGVKGSHPENPGKNADKLARIVCASVLAGELSVMAALTAGHIVTSHLKYNRSSTTLNN</sequence>
<evidence type="ECO:0000313" key="14">
    <source>
        <dbReference type="EMBL" id="JAV93003.1"/>
    </source>
</evidence>
<dbReference type="GO" id="GO:0004420">
    <property type="term" value="F:hydroxymethylglutaryl-CoA reductase (NADPH) activity"/>
    <property type="evidence" value="ECO:0007669"/>
    <property type="project" value="UniProtKB-EC"/>
</dbReference>
<proteinExistence type="inferred from homology"/>
<comment type="catalytic activity">
    <reaction evidence="11">
        <text>(R)-mevalonate + 2 NADP(+) + CoA = (3S)-3-hydroxy-3-methylglutaryl-CoA + 2 NADPH + 2 H(+)</text>
        <dbReference type="Rhea" id="RHEA:15989"/>
        <dbReference type="ChEBI" id="CHEBI:15378"/>
        <dbReference type="ChEBI" id="CHEBI:36464"/>
        <dbReference type="ChEBI" id="CHEBI:43074"/>
        <dbReference type="ChEBI" id="CHEBI:57287"/>
        <dbReference type="ChEBI" id="CHEBI:57783"/>
        <dbReference type="ChEBI" id="CHEBI:58349"/>
        <dbReference type="EC" id="1.1.1.34"/>
    </reaction>
    <physiologicalReaction direction="right-to-left" evidence="11">
        <dbReference type="Rhea" id="RHEA:15991"/>
    </physiologicalReaction>
</comment>
<dbReference type="EMBL" id="GEZM01012298">
    <property type="protein sequence ID" value="JAV93003.1"/>
    <property type="molecule type" value="Transcribed_RNA"/>
</dbReference>
<dbReference type="InterPro" id="IPR009029">
    <property type="entry name" value="HMG_CoA_Rdtase_sub-bd_dom_sf"/>
</dbReference>
<reference evidence="14" key="1">
    <citation type="journal article" date="2016" name="Sci. Rep.">
        <title>Molecular characterization of firefly nuptial gifts: a multi-omics approach sheds light on postcopulatory sexual selection.</title>
        <authorList>
            <person name="Al-Wathiqui N."/>
            <person name="Fallon T.R."/>
            <person name="South A."/>
            <person name="Weng J.K."/>
            <person name="Lewis S.M."/>
        </authorList>
    </citation>
    <scope>NUCLEOTIDE SEQUENCE</scope>
</reference>
<feature type="transmembrane region" description="Helical" evidence="12">
    <location>
        <begin position="285"/>
        <end position="302"/>
    </location>
</feature>
<name>A0A1Y1N558_PHOPY</name>
<dbReference type="GO" id="GO:0015936">
    <property type="term" value="P:coenzyme A metabolic process"/>
    <property type="evidence" value="ECO:0007669"/>
    <property type="project" value="InterPro"/>
</dbReference>
<evidence type="ECO:0000256" key="12">
    <source>
        <dbReference type="RuleBase" id="RU361219"/>
    </source>
</evidence>
<dbReference type="GO" id="GO:0005778">
    <property type="term" value="C:peroxisomal membrane"/>
    <property type="evidence" value="ECO:0007669"/>
    <property type="project" value="TreeGrafter"/>
</dbReference>
<comment type="similarity">
    <text evidence="3 12">Belongs to the HMG-CoA reductase family.</text>
</comment>
<dbReference type="AlphaFoldDB" id="A0A1Y1N558"/>
<keyword evidence="5 12" id="KW-0256">Endoplasmic reticulum</keyword>
<dbReference type="NCBIfam" id="TIGR00533">
    <property type="entry name" value="HMG_CoA_R_NADP"/>
    <property type="match status" value="1"/>
</dbReference>
<dbReference type="Pfam" id="PF00368">
    <property type="entry name" value="HMG-CoA_red"/>
    <property type="match status" value="1"/>
</dbReference>
<dbReference type="SUPFAM" id="SSF56542">
    <property type="entry name" value="Substrate-binding domain of HMG-CoA reductase"/>
    <property type="match status" value="1"/>
</dbReference>
<dbReference type="InterPro" id="IPR004554">
    <property type="entry name" value="HMG_CoA_Rdtase_eu_arc"/>
</dbReference>
<dbReference type="Pfam" id="PF12349">
    <property type="entry name" value="Sterol-sensing"/>
    <property type="match status" value="1"/>
</dbReference>
<dbReference type="FunFam" id="3.30.70.420:FF:000001">
    <property type="entry name" value="3-hydroxy-3-methylglutaryl coenzyme A reductase"/>
    <property type="match status" value="1"/>
</dbReference>
<keyword evidence="9 12" id="KW-0472">Membrane</keyword>
<dbReference type="Gene3D" id="1.10.3270.10">
    <property type="entry name" value="HMGR, N-terminal domain"/>
    <property type="match status" value="1"/>
</dbReference>
<keyword evidence="6 12" id="KW-0521">NADP</keyword>
<dbReference type="PANTHER" id="PTHR10572">
    <property type="entry name" value="3-HYDROXY-3-METHYLGLUTARYL-COENZYME A REDUCTASE"/>
    <property type="match status" value="1"/>
</dbReference>
<evidence type="ECO:0000256" key="2">
    <source>
        <dbReference type="ARBA" id="ARBA00005084"/>
    </source>
</evidence>
<dbReference type="Gene3D" id="3.90.770.10">
    <property type="entry name" value="3-hydroxy-3-methylglutaryl-coenzyme A Reductase, Chain A, domain 2"/>
    <property type="match status" value="1"/>
</dbReference>
<dbReference type="InterPro" id="IPR000731">
    <property type="entry name" value="SSD"/>
</dbReference>
<evidence type="ECO:0000256" key="11">
    <source>
        <dbReference type="ARBA" id="ARBA00049909"/>
    </source>
</evidence>
<dbReference type="PROSITE" id="PS50065">
    <property type="entry name" value="HMG_COA_REDUCTASE_4"/>
    <property type="match status" value="1"/>
</dbReference>
<evidence type="ECO:0000256" key="6">
    <source>
        <dbReference type="ARBA" id="ARBA00022857"/>
    </source>
</evidence>
<feature type="transmembrane region" description="Helical" evidence="12">
    <location>
        <begin position="191"/>
        <end position="217"/>
    </location>
</feature>
<keyword evidence="10" id="KW-0414">Isoprene biosynthesis</keyword>
<dbReference type="InterPro" id="IPR009023">
    <property type="entry name" value="HMG_CoA_Rdtase_NAD(P)-bd_sf"/>
</dbReference>
<dbReference type="PROSITE" id="PS00066">
    <property type="entry name" value="HMG_COA_REDUCTASE_1"/>
    <property type="match status" value="1"/>
</dbReference>
<comment type="subcellular location">
    <subcellularLocation>
        <location evidence="1 12">Endoplasmic reticulum membrane</location>
        <topology evidence="1 12">Multi-pass membrane protein</topology>
    </subcellularLocation>
</comment>
<dbReference type="PROSITE" id="PS00318">
    <property type="entry name" value="HMG_COA_REDUCTASE_2"/>
    <property type="match status" value="1"/>
</dbReference>
<evidence type="ECO:0000256" key="5">
    <source>
        <dbReference type="ARBA" id="ARBA00022824"/>
    </source>
</evidence>
<accession>A0A1Y1N558</accession>
<dbReference type="GO" id="GO:0016126">
    <property type="term" value="P:sterol biosynthetic process"/>
    <property type="evidence" value="ECO:0007669"/>
    <property type="project" value="TreeGrafter"/>
</dbReference>
<evidence type="ECO:0000256" key="10">
    <source>
        <dbReference type="ARBA" id="ARBA00023229"/>
    </source>
</evidence>
<dbReference type="InterPro" id="IPR023074">
    <property type="entry name" value="HMG_CoA_Rdtase_cat_sf"/>
</dbReference>
<dbReference type="InterPro" id="IPR002202">
    <property type="entry name" value="HMG_CoA_Rdtase"/>
</dbReference>
<evidence type="ECO:0000259" key="13">
    <source>
        <dbReference type="PROSITE" id="PS50156"/>
    </source>
</evidence>
<dbReference type="FunFam" id="3.90.770.10:FF:000001">
    <property type="entry name" value="3-hydroxy-3-methylglutaryl coenzyme A reductase"/>
    <property type="match status" value="1"/>
</dbReference>
<dbReference type="CDD" id="cd00643">
    <property type="entry name" value="HMG-CoA_reductase_classI"/>
    <property type="match status" value="1"/>
</dbReference>
<dbReference type="EC" id="1.1.1.34" evidence="12"/>
<dbReference type="GO" id="GO:0005789">
    <property type="term" value="C:endoplasmic reticulum membrane"/>
    <property type="evidence" value="ECO:0007669"/>
    <property type="project" value="UniProtKB-SubCell"/>
</dbReference>
<dbReference type="SUPFAM" id="SSF55035">
    <property type="entry name" value="NAD-binding domain of HMG-CoA reductase"/>
    <property type="match status" value="1"/>
</dbReference>
<evidence type="ECO:0000256" key="4">
    <source>
        <dbReference type="ARBA" id="ARBA00022692"/>
    </source>
</evidence>
<dbReference type="GO" id="GO:0008299">
    <property type="term" value="P:isoprenoid biosynthetic process"/>
    <property type="evidence" value="ECO:0007669"/>
    <property type="project" value="UniProtKB-KW"/>
</dbReference>
<dbReference type="InterPro" id="IPR023076">
    <property type="entry name" value="HMG_CoA_Rdtase_CS"/>
</dbReference>
<dbReference type="InterPro" id="IPR023282">
    <property type="entry name" value="HMG_CoA_Rdtase_N"/>
</dbReference>
<dbReference type="PRINTS" id="PR00071">
    <property type="entry name" value="HMGCOARDTASE"/>
</dbReference>
<feature type="transmembrane region" description="Helical" evidence="12">
    <location>
        <begin position="84"/>
        <end position="108"/>
    </location>
</feature>
<evidence type="ECO:0000256" key="8">
    <source>
        <dbReference type="ARBA" id="ARBA00023002"/>
    </source>
</evidence>
<dbReference type="FunFam" id="1.10.3270.10:FF:000001">
    <property type="entry name" value="3-hydroxy-3-methylglutaryl coenzyme A reductase"/>
    <property type="match status" value="1"/>
</dbReference>
<comment type="pathway">
    <text evidence="2 12">Metabolic intermediate biosynthesis; (R)-mevalonate biosynthesis; (R)-mevalonate from acetyl-CoA: step 3/3.</text>
</comment>
<dbReference type="EMBL" id="GEZM01012299">
    <property type="protein sequence ID" value="JAV93002.1"/>
    <property type="molecule type" value="Transcribed_RNA"/>
</dbReference>